<sequence>MEEAEYLFKVYLTCDPSRLEDLKSQLIKLDRKLLQSVLKLPEDSEERFRVYDLIIKILPCGQELLNHVFEECQDSSDPINQLVAIQFVNDNKLNSIDTFIKIFRDNTNDPSTLPSIAQTIVPMIMKSPNPEKYTDIVETIIQKSFSLTNDLLGSLPPLVKNDTFAKMMLNNEDFKLWIIDFPHKIELRTFNLYMRNLLASHTENGAGLLLTDKQIIDSLNSPNPSLRCATFDHIAIMSKFFKDQILAIPRIQERIFDVSMDSTLDERRARDRATNALGLTRPAANGSTIPTSSYHEEVGPDVMVI</sequence>
<dbReference type="Proteomes" id="UP001470230">
    <property type="component" value="Unassembled WGS sequence"/>
</dbReference>
<dbReference type="InterPro" id="IPR016024">
    <property type="entry name" value="ARM-type_fold"/>
</dbReference>
<comment type="caution">
    <text evidence="1">The sequence shown here is derived from an EMBL/GenBank/DDBJ whole genome shotgun (WGS) entry which is preliminary data.</text>
</comment>
<evidence type="ECO:0000313" key="2">
    <source>
        <dbReference type="Proteomes" id="UP001470230"/>
    </source>
</evidence>
<dbReference type="SUPFAM" id="SSF48371">
    <property type="entry name" value="ARM repeat"/>
    <property type="match status" value="1"/>
</dbReference>
<organism evidence="1 2">
    <name type="scientific">Tritrichomonas musculus</name>
    <dbReference type="NCBI Taxonomy" id="1915356"/>
    <lineage>
        <taxon>Eukaryota</taxon>
        <taxon>Metamonada</taxon>
        <taxon>Parabasalia</taxon>
        <taxon>Tritrichomonadida</taxon>
        <taxon>Tritrichomonadidae</taxon>
        <taxon>Tritrichomonas</taxon>
    </lineage>
</organism>
<evidence type="ECO:0000313" key="1">
    <source>
        <dbReference type="EMBL" id="KAK8866889.1"/>
    </source>
</evidence>
<name>A0ABR2IQV2_9EUKA</name>
<protein>
    <submittedName>
        <fullName evidence="1">Uncharacterized protein</fullName>
    </submittedName>
</protein>
<proteinExistence type="predicted"/>
<accession>A0ABR2IQV2</accession>
<reference evidence="1 2" key="1">
    <citation type="submission" date="2024-04" db="EMBL/GenBank/DDBJ databases">
        <title>Tritrichomonas musculus Genome.</title>
        <authorList>
            <person name="Alves-Ferreira E."/>
            <person name="Grigg M."/>
            <person name="Lorenzi H."/>
            <person name="Galac M."/>
        </authorList>
    </citation>
    <scope>NUCLEOTIDE SEQUENCE [LARGE SCALE GENOMIC DNA]</scope>
    <source>
        <strain evidence="1 2">EAF2021</strain>
    </source>
</reference>
<keyword evidence="2" id="KW-1185">Reference proteome</keyword>
<dbReference type="EMBL" id="JAPFFF010000015">
    <property type="protein sequence ID" value="KAK8866889.1"/>
    <property type="molecule type" value="Genomic_DNA"/>
</dbReference>
<gene>
    <name evidence="1" type="ORF">M9Y10_009857</name>
</gene>